<dbReference type="RefSeq" id="XP_016228247.1">
    <property type="nucleotide sequence ID" value="XM_016364598.1"/>
</dbReference>
<dbReference type="PRINTS" id="PR00080">
    <property type="entry name" value="SDRFAMILY"/>
</dbReference>
<dbReference type="InterPro" id="IPR002347">
    <property type="entry name" value="SDR_fam"/>
</dbReference>
<dbReference type="Pfam" id="PF00106">
    <property type="entry name" value="adh_short"/>
    <property type="match status" value="1"/>
</dbReference>
<dbReference type="VEuPathDB" id="FungiDB:PV10_00507"/>
<dbReference type="PANTHER" id="PTHR24322">
    <property type="entry name" value="PKSB"/>
    <property type="match status" value="1"/>
</dbReference>
<evidence type="ECO:0000256" key="1">
    <source>
        <dbReference type="ARBA" id="ARBA00006484"/>
    </source>
</evidence>
<dbReference type="Gene3D" id="3.40.50.720">
    <property type="entry name" value="NAD(P)-binding Rossmann-like Domain"/>
    <property type="match status" value="1"/>
</dbReference>
<evidence type="ECO:0000313" key="5">
    <source>
        <dbReference type="Proteomes" id="UP000054302"/>
    </source>
</evidence>
<keyword evidence="2" id="KW-0560">Oxidoreductase</keyword>
<proteinExistence type="inferred from homology"/>
<evidence type="ECO:0000313" key="4">
    <source>
        <dbReference type="EMBL" id="KIV96673.1"/>
    </source>
</evidence>
<dbReference type="OMA" id="WYTTKAF"/>
<dbReference type="InterPro" id="IPR036291">
    <property type="entry name" value="NAD(P)-bd_dom_sf"/>
</dbReference>
<dbReference type="EMBL" id="KN847520">
    <property type="protein sequence ID" value="KIV96673.1"/>
    <property type="molecule type" value="Genomic_DNA"/>
</dbReference>
<protein>
    <submittedName>
        <fullName evidence="4">Uncharacterized protein</fullName>
    </submittedName>
</protein>
<dbReference type="GeneID" id="27318352"/>
<evidence type="ECO:0000256" key="3">
    <source>
        <dbReference type="RuleBase" id="RU000363"/>
    </source>
</evidence>
<keyword evidence="5" id="KW-1185">Reference proteome</keyword>
<comment type="similarity">
    <text evidence="1 3">Belongs to the short-chain dehydrogenases/reductases (SDR) family.</text>
</comment>
<dbReference type="HOGENOM" id="CLU_010194_5_2_1"/>
<dbReference type="GO" id="GO:0016616">
    <property type="term" value="F:oxidoreductase activity, acting on the CH-OH group of donors, NAD or NADP as acceptor"/>
    <property type="evidence" value="ECO:0007669"/>
    <property type="project" value="TreeGrafter"/>
</dbReference>
<evidence type="ECO:0000256" key="2">
    <source>
        <dbReference type="ARBA" id="ARBA00023002"/>
    </source>
</evidence>
<sequence length="376" mass="41566">MATSSFSNLPSPKQILLSPFWTGPLLLYLTKINPEIVSKISWPPERSIITLPFSLPFGIPNQIPIRADPPVKALKALFGLGLILYLNRFFNRLALNYGHLKKQGAPWDFQTEGKETIIITGGCSGFGKEMVKQFAAQTKAKILVLDIQELPEELKDIPRLTYYQIDLSSPESIKSVISTVLAEHRPTVLINNAGIAQAHTILDTTDEFLDKIFRINVTSHFTLIRLLLPRFMSQTKGHIVTIASMASYTGTASLADYSATKAAVLGMHESLLQELAHRHQDQGGHTIQASIIHPLWARTPLIGSWETQLNRSGESVMTAEFVAAGVVKQVLGGRSGSVYLPEHNWNVVLMRAVPTWLAFLVQGKVQRATNNGQAKQ</sequence>
<dbReference type="Proteomes" id="UP000054302">
    <property type="component" value="Unassembled WGS sequence"/>
</dbReference>
<dbReference type="OrthoDB" id="10253736at2759"/>
<dbReference type="SUPFAM" id="SSF51735">
    <property type="entry name" value="NAD(P)-binding Rossmann-fold domains"/>
    <property type="match status" value="1"/>
</dbReference>
<name>A0A0D2ACJ0_EXOME</name>
<gene>
    <name evidence="4" type="ORF">PV10_00507</name>
</gene>
<dbReference type="AlphaFoldDB" id="A0A0D2ACJ0"/>
<reference evidence="4 5" key="1">
    <citation type="submission" date="2015-01" db="EMBL/GenBank/DDBJ databases">
        <title>The Genome Sequence of Exophiala mesophila CBS40295.</title>
        <authorList>
            <consortium name="The Broad Institute Genomics Platform"/>
            <person name="Cuomo C."/>
            <person name="de Hoog S."/>
            <person name="Gorbushina A."/>
            <person name="Stielow B."/>
            <person name="Teixiera M."/>
            <person name="Abouelleil A."/>
            <person name="Chapman S.B."/>
            <person name="Priest M."/>
            <person name="Young S.K."/>
            <person name="Wortman J."/>
            <person name="Nusbaum C."/>
            <person name="Birren B."/>
        </authorList>
    </citation>
    <scope>NUCLEOTIDE SEQUENCE [LARGE SCALE GENOMIC DNA]</scope>
    <source>
        <strain evidence="4 5">CBS 40295</strain>
    </source>
</reference>
<dbReference type="PRINTS" id="PR00081">
    <property type="entry name" value="GDHRDH"/>
</dbReference>
<accession>A0A0D2ACJ0</accession>
<dbReference type="STRING" id="212818.A0A0D2ACJ0"/>
<dbReference type="PANTHER" id="PTHR24322:SF736">
    <property type="entry name" value="RETINOL DEHYDROGENASE 10"/>
    <property type="match status" value="1"/>
</dbReference>
<organism evidence="4 5">
    <name type="scientific">Exophiala mesophila</name>
    <name type="common">Black yeast-like fungus</name>
    <dbReference type="NCBI Taxonomy" id="212818"/>
    <lineage>
        <taxon>Eukaryota</taxon>
        <taxon>Fungi</taxon>
        <taxon>Dikarya</taxon>
        <taxon>Ascomycota</taxon>
        <taxon>Pezizomycotina</taxon>
        <taxon>Eurotiomycetes</taxon>
        <taxon>Chaetothyriomycetidae</taxon>
        <taxon>Chaetothyriales</taxon>
        <taxon>Herpotrichiellaceae</taxon>
        <taxon>Exophiala</taxon>
    </lineage>
</organism>